<feature type="compositionally biased region" description="Basic and acidic residues" evidence="2">
    <location>
        <begin position="26"/>
        <end position="41"/>
    </location>
</feature>
<protein>
    <submittedName>
        <fullName evidence="4">Serine protease</fullName>
    </submittedName>
</protein>
<keyword evidence="3" id="KW-1133">Transmembrane helix</keyword>
<accession>A0A4V1LGW0</accession>
<dbReference type="PANTHER" id="PTHR22939">
    <property type="entry name" value="SERINE PROTEASE FAMILY S1C HTRA-RELATED"/>
    <property type="match status" value="1"/>
</dbReference>
<evidence type="ECO:0000313" key="5">
    <source>
        <dbReference type="Proteomes" id="UP000290649"/>
    </source>
</evidence>
<evidence type="ECO:0000256" key="1">
    <source>
        <dbReference type="ARBA" id="ARBA00022825"/>
    </source>
</evidence>
<dbReference type="PANTHER" id="PTHR22939:SF129">
    <property type="entry name" value="SERINE PROTEASE HTRA2, MITOCHONDRIAL"/>
    <property type="match status" value="1"/>
</dbReference>
<evidence type="ECO:0000313" key="4">
    <source>
        <dbReference type="EMBL" id="RXJ04105.1"/>
    </source>
</evidence>
<reference evidence="4 5" key="1">
    <citation type="journal article" date="2019" name="Int. J. Syst. Evol. Microbiol.">
        <title>Anaerobacillus alkaliphilus sp. nov., a novel alkaliphilic and moderately halophilic bacterium.</title>
        <authorList>
            <person name="Borsodi A.K."/>
            <person name="Aszalos J.M."/>
            <person name="Bihari P."/>
            <person name="Nagy I."/>
            <person name="Schumann P."/>
            <person name="Sproer C."/>
            <person name="Kovacs A.L."/>
            <person name="Boka K."/>
            <person name="Dobosy P."/>
            <person name="Ovari M."/>
            <person name="Szili-Kovacs T."/>
            <person name="Toth E."/>
        </authorList>
    </citation>
    <scope>NUCLEOTIDE SEQUENCE [LARGE SCALE GENOMIC DNA]</scope>
    <source>
        <strain evidence="4 5">B16-10</strain>
    </source>
</reference>
<dbReference type="GO" id="GO:0006508">
    <property type="term" value="P:proteolysis"/>
    <property type="evidence" value="ECO:0007669"/>
    <property type="project" value="UniProtKB-KW"/>
</dbReference>
<proteinExistence type="predicted"/>
<dbReference type="AlphaFoldDB" id="A0A4V1LGW0"/>
<keyword evidence="3" id="KW-0472">Membrane</keyword>
<feature type="transmembrane region" description="Helical" evidence="3">
    <location>
        <begin position="51"/>
        <end position="72"/>
    </location>
</feature>
<dbReference type="InterPro" id="IPR001940">
    <property type="entry name" value="Peptidase_S1C"/>
</dbReference>
<sequence>MEEKMKEHKDDLDDELVDPDWEPSPEDFKFETIDEEEQTPKDNNRKRWVKVISIVIAVMLVFQVVGVFFSTFSIDAISFLQTSYRLSQQDDVKQYKQAVVTVQGERSRGTGFAISADGLIVTNHHVIQDQEKIMVGFYQGDLFEGKVISSYPDIDIAFLQVEGSNLPYLPLSDQGGMKNENIYVIGNPLTWTQIANEGAILDTTDVTVISAPIYRGNSGSPVINMNGEVVAVVYAKRRTTEYGGKSVGLAVPIEKVLETLP</sequence>
<dbReference type="OrthoDB" id="9766361at2"/>
<name>A0A4V1LGW0_9BACI</name>
<dbReference type="Gene3D" id="2.40.10.10">
    <property type="entry name" value="Trypsin-like serine proteases"/>
    <property type="match status" value="2"/>
</dbReference>
<dbReference type="SUPFAM" id="SSF50494">
    <property type="entry name" value="Trypsin-like serine proteases"/>
    <property type="match status" value="1"/>
</dbReference>
<feature type="compositionally biased region" description="Basic and acidic residues" evidence="2">
    <location>
        <begin position="1"/>
        <end position="11"/>
    </location>
</feature>
<evidence type="ECO:0000256" key="3">
    <source>
        <dbReference type="SAM" id="Phobius"/>
    </source>
</evidence>
<dbReference type="InterPro" id="IPR043504">
    <property type="entry name" value="Peptidase_S1_PA_chymotrypsin"/>
</dbReference>
<keyword evidence="1" id="KW-0378">Hydrolase</keyword>
<dbReference type="PRINTS" id="PR00834">
    <property type="entry name" value="PROTEASES2C"/>
</dbReference>
<dbReference type="Proteomes" id="UP000290649">
    <property type="component" value="Unassembled WGS sequence"/>
</dbReference>
<feature type="compositionally biased region" description="Acidic residues" evidence="2">
    <location>
        <begin position="12"/>
        <end position="25"/>
    </location>
</feature>
<dbReference type="Pfam" id="PF13365">
    <property type="entry name" value="Trypsin_2"/>
    <property type="match status" value="1"/>
</dbReference>
<dbReference type="InterPro" id="IPR009003">
    <property type="entry name" value="Peptidase_S1_PA"/>
</dbReference>
<keyword evidence="1" id="KW-0720">Serine protease</keyword>
<evidence type="ECO:0000256" key="2">
    <source>
        <dbReference type="SAM" id="MobiDB-lite"/>
    </source>
</evidence>
<keyword evidence="4" id="KW-0645">Protease</keyword>
<keyword evidence="3" id="KW-0812">Transmembrane</keyword>
<dbReference type="EMBL" id="QOUX01000001">
    <property type="protein sequence ID" value="RXJ04105.1"/>
    <property type="molecule type" value="Genomic_DNA"/>
</dbReference>
<dbReference type="GO" id="GO:0004252">
    <property type="term" value="F:serine-type endopeptidase activity"/>
    <property type="evidence" value="ECO:0007669"/>
    <property type="project" value="InterPro"/>
</dbReference>
<comment type="caution">
    <text evidence="4">The sequence shown here is derived from an EMBL/GenBank/DDBJ whole genome shotgun (WGS) entry which is preliminary data.</text>
</comment>
<organism evidence="4 5">
    <name type="scientific">Anaerobacillus alkaliphilus</name>
    <dbReference type="NCBI Taxonomy" id="1548597"/>
    <lineage>
        <taxon>Bacteria</taxon>
        <taxon>Bacillati</taxon>
        <taxon>Bacillota</taxon>
        <taxon>Bacilli</taxon>
        <taxon>Bacillales</taxon>
        <taxon>Bacillaceae</taxon>
        <taxon>Anaerobacillus</taxon>
    </lineage>
</organism>
<feature type="region of interest" description="Disordered" evidence="2">
    <location>
        <begin position="1"/>
        <end position="41"/>
    </location>
</feature>
<keyword evidence="5" id="KW-1185">Reference proteome</keyword>
<gene>
    <name evidence="4" type="ORF">DS745_01595</name>
</gene>